<name>A0A0D7ENM9_RHOPL</name>
<comment type="similarity">
    <text evidence="6">Belongs to the zinc-containing alcohol dehydrogenase family.</text>
</comment>
<evidence type="ECO:0000256" key="5">
    <source>
        <dbReference type="ARBA" id="ARBA00023027"/>
    </source>
</evidence>
<proteinExistence type="inferred from homology"/>
<dbReference type="InterPro" id="IPR002328">
    <property type="entry name" value="ADH_Zn_CS"/>
</dbReference>
<dbReference type="Pfam" id="PF00107">
    <property type="entry name" value="ADH_zinc_N"/>
    <property type="match status" value="1"/>
</dbReference>
<dbReference type="Gene3D" id="3.90.180.10">
    <property type="entry name" value="Medium-chain alcohol dehydrogenases, catalytic domain"/>
    <property type="match status" value="1"/>
</dbReference>
<dbReference type="Gene3D" id="3.40.50.720">
    <property type="entry name" value="NAD(P)-binding Rossmann-like Domain"/>
    <property type="match status" value="1"/>
</dbReference>
<evidence type="ECO:0000313" key="9">
    <source>
        <dbReference type="Proteomes" id="UP000032515"/>
    </source>
</evidence>
<dbReference type="SUPFAM" id="SSF50129">
    <property type="entry name" value="GroES-like"/>
    <property type="match status" value="2"/>
</dbReference>
<dbReference type="AlphaFoldDB" id="A0A0D7ENM9"/>
<dbReference type="InterPro" id="IPR011032">
    <property type="entry name" value="GroES-like_sf"/>
</dbReference>
<evidence type="ECO:0000256" key="2">
    <source>
        <dbReference type="ARBA" id="ARBA00022723"/>
    </source>
</evidence>
<organism evidence="8 9">
    <name type="scientific">Rhodopseudomonas palustris</name>
    <dbReference type="NCBI Taxonomy" id="1076"/>
    <lineage>
        <taxon>Bacteria</taxon>
        <taxon>Pseudomonadati</taxon>
        <taxon>Pseudomonadota</taxon>
        <taxon>Alphaproteobacteria</taxon>
        <taxon>Hyphomicrobiales</taxon>
        <taxon>Nitrobacteraceae</taxon>
        <taxon>Rhodopseudomonas</taxon>
    </lineage>
</organism>
<feature type="domain" description="Enoyl reductase (ER)" evidence="7">
    <location>
        <begin position="8"/>
        <end position="358"/>
    </location>
</feature>
<dbReference type="OrthoDB" id="9770544at2"/>
<evidence type="ECO:0000256" key="1">
    <source>
        <dbReference type="ARBA" id="ARBA00001947"/>
    </source>
</evidence>
<dbReference type="GO" id="GO:0005829">
    <property type="term" value="C:cytosol"/>
    <property type="evidence" value="ECO:0007669"/>
    <property type="project" value="TreeGrafter"/>
</dbReference>
<protein>
    <submittedName>
        <fullName evidence="8">Alcohol dehydrogenase</fullName>
    </submittedName>
</protein>
<dbReference type="PROSITE" id="PS00059">
    <property type="entry name" value="ADH_ZINC"/>
    <property type="match status" value="1"/>
</dbReference>
<dbReference type="InterPro" id="IPR013149">
    <property type="entry name" value="ADH-like_C"/>
</dbReference>
<dbReference type="InterPro" id="IPR020843">
    <property type="entry name" value="ER"/>
</dbReference>
<dbReference type="InterPro" id="IPR036291">
    <property type="entry name" value="NAD(P)-bd_dom_sf"/>
</dbReference>
<keyword evidence="4" id="KW-0560">Oxidoreductase</keyword>
<dbReference type="CDD" id="cd08279">
    <property type="entry name" value="Zn_ADH_class_III"/>
    <property type="match status" value="1"/>
</dbReference>
<keyword evidence="3 6" id="KW-0862">Zinc</keyword>
<keyword evidence="2 6" id="KW-0479">Metal-binding</keyword>
<dbReference type="Proteomes" id="UP000032515">
    <property type="component" value="Unassembled WGS sequence"/>
</dbReference>
<dbReference type="InterPro" id="IPR013154">
    <property type="entry name" value="ADH-like_N"/>
</dbReference>
<evidence type="ECO:0000313" key="8">
    <source>
        <dbReference type="EMBL" id="KIZ42388.1"/>
    </source>
</evidence>
<dbReference type="EMBL" id="JXXE01000257">
    <property type="protein sequence ID" value="KIZ42388.1"/>
    <property type="molecule type" value="Genomic_DNA"/>
</dbReference>
<dbReference type="Pfam" id="PF08240">
    <property type="entry name" value="ADH_N"/>
    <property type="match status" value="1"/>
</dbReference>
<dbReference type="SUPFAM" id="SSF51735">
    <property type="entry name" value="NAD(P)-binding Rossmann-fold domains"/>
    <property type="match status" value="1"/>
</dbReference>
<dbReference type="FunFam" id="3.40.50.720:FF:000003">
    <property type="entry name" value="S-(hydroxymethyl)glutathione dehydrogenase"/>
    <property type="match status" value="1"/>
</dbReference>
<dbReference type="SMART" id="SM00829">
    <property type="entry name" value="PKS_ER"/>
    <property type="match status" value="1"/>
</dbReference>
<reference evidence="8 9" key="1">
    <citation type="submission" date="2014-11" db="EMBL/GenBank/DDBJ databases">
        <title>Genomics and ecophysiology of heterotrophic nitrogen fixing bacteria isolated from estuarine surface water.</title>
        <authorList>
            <person name="Bentzon-Tilia M."/>
            <person name="Severin I."/>
            <person name="Hansen L.H."/>
            <person name="Riemann L."/>
        </authorList>
    </citation>
    <scope>NUCLEOTIDE SEQUENCE [LARGE SCALE GENOMIC DNA]</scope>
    <source>
        <strain evidence="8 9">BAL398</strain>
    </source>
</reference>
<accession>A0A0D7ENM9</accession>
<comment type="cofactor">
    <cofactor evidence="1 6">
        <name>Zn(2+)</name>
        <dbReference type="ChEBI" id="CHEBI:29105"/>
    </cofactor>
</comment>
<dbReference type="RefSeq" id="WP_044411183.1">
    <property type="nucleotide sequence ID" value="NZ_JXXE01000257.1"/>
</dbReference>
<dbReference type="PATRIC" id="fig|1076.23.peg.2679"/>
<gene>
    <name evidence="8" type="ORF">OO17_12960</name>
</gene>
<dbReference type="PANTHER" id="PTHR43880:SF12">
    <property type="entry name" value="ALCOHOL DEHYDROGENASE CLASS-3"/>
    <property type="match status" value="1"/>
</dbReference>
<sequence length="362" mass="38709">MKAAVLHEVNKPLVIEDVSVQKPGPREVLIRTTVAGLCHSDLHFMEGLYPHPLPAVLGHESAGVVEQVGSDVTYVQPGDHVVTCLSVFCGTCDNCSTGRPVLCTDTTVKLLPGVSNRLSWARSEKLNQFLNLSSFAEQMLVHENAIVKIRRDMPLDLAALIGCGVITGFGAVVNTAKVAPGETVAVIGCGGVGMAAINGAEIAGAGRIIAIDTNPAKLQLATKLGATDIVDPANGDVVQQVRDLTNGGVHHAFEVLGRKETAEQAFAMLAPGGTATIVGMIPFGQKIELHGFDFLRERRIQGSSMGSNHFRVDMPRLVEFYLRGRLHLDDWISARLKLSEINEGFANMKAGKTVRSVIMFDA</sequence>
<evidence type="ECO:0000256" key="4">
    <source>
        <dbReference type="ARBA" id="ARBA00023002"/>
    </source>
</evidence>
<evidence type="ECO:0000259" key="7">
    <source>
        <dbReference type="SMART" id="SM00829"/>
    </source>
</evidence>
<dbReference type="GO" id="GO:0008270">
    <property type="term" value="F:zinc ion binding"/>
    <property type="evidence" value="ECO:0007669"/>
    <property type="project" value="InterPro"/>
</dbReference>
<keyword evidence="5" id="KW-0520">NAD</keyword>
<dbReference type="GO" id="GO:0051903">
    <property type="term" value="F:S-(hydroxymethyl)glutathione dehydrogenase [NAD(P)+] activity"/>
    <property type="evidence" value="ECO:0007669"/>
    <property type="project" value="TreeGrafter"/>
</dbReference>
<comment type="caution">
    <text evidence="8">The sequence shown here is derived from an EMBL/GenBank/DDBJ whole genome shotgun (WGS) entry which is preliminary data.</text>
</comment>
<evidence type="ECO:0000256" key="3">
    <source>
        <dbReference type="ARBA" id="ARBA00022833"/>
    </source>
</evidence>
<dbReference type="GO" id="GO:0046294">
    <property type="term" value="P:formaldehyde catabolic process"/>
    <property type="evidence" value="ECO:0007669"/>
    <property type="project" value="TreeGrafter"/>
</dbReference>
<dbReference type="PANTHER" id="PTHR43880">
    <property type="entry name" value="ALCOHOL DEHYDROGENASE"/>
    <property type="match status" value="1"/>
</dbReference>
<evidence type="ECO:0000256" key="6">
    <source>
        <dbReference type="RuleBase" id="RU361277"/>
    </source>
</evidence>